<reference evidence="2" key="1">
    <citation type="submission" date="2022-01" db="EMBL/GenBank/DDBJ databases">
        <authorList>
            <person name="Criscuolo A."/>
        </authorList>
    </citation>
    <scope>NUCLEOTIDE SEQUENCE</scope>
    <source>
        <strain evidence="2">CIP111892</strain>
    </source>
</reference>
<dbReference type="SMART" id="SM00530">
    <property type="entry name" value="HTH_XRE"/>
    <property type="match status" value="1"/>
</dbReference>
<dbReference type="InterPro" id="IPR001387">
    <property type="entry name" value="Cro/C1-type_HTH"/>
</dbReference>
<evidence type="ECO:0000259" key="1">
    <source>
        <dbReference type="PROSITE" id="PS50943"/>
    </source>
</evidence>
<dbReference type="Pfam" id="PF17765">
    <property type="entry name" value="MLTR_LBD"/>
    <property type="match status" value="1"/>
</dbReference>
<dbReference type="PROSITE" id="PS50943">
    <property type="entry name" value="HTH_CROC1"/>
    <property type="match status" value="1"/>
</dbReference>
<dbReference type="Gene3D" id="1.10.260.40">
    <property type="entry name" value="lambda repressor-like DNA-binding domains"/>
    <property type="match status" value="1"/>
</dbReference>
<dbReference type="InterPro" id="IPR041413">
    <property type="entry name" value="MLTR_LBD"/>
</dbReference>
<keyword evidence="3" id="KW-1185">Reference proteome</keyword>
<dbReference type="CDD" id="cd00093">
    <property type="entry name" value="HTH_XRE"/>
    <property type="match status" value="1"/>
</dbReference>
<accession>A0ABM9BP20</accession>
<gene>
    <name evidence="2" type="ORF">PAECIP111892_00288</name>
</gene>
<dbReference type="Pfam" id="PF13560">
    <property type="entry name" value="HTH_31"/>
    <property type="match status" value="1"/>
</dbReference>
<name>A0ABM9BP20_9BACL</name>
<sequence length="268" mass="31224">MNEHSRAKTLGDYLKSRRNRLQPEQAGFKESYGNRRTPGLRREEVAILAGVSPTYYAWLEQGREVTASREIMESIGKALQLTADEHTYLMKLWNPHEPEIIPSINTMLNPQWREIIGQLSYPSFISNERSEILAWNDEAARMIVDFAAWPDVERVMLRMLFVDPALRSRMVNWEEFTRHSVAVFRTYYDKHLNDPWYINMVDQLAQESAEFNAMWKLHNIQLKTVNRVFLRSSDSAAQTAAYDIHSFMSPTEHPDVHICVYTPVSDAE</sequence>
<dbReference type="Proteomes" id="UP000838324">
    <property type="component" value="Unassembled WGS sequence"/>
</dbReference>
<dbReference type="InterPro" id="IPR010982">
    <property type="entry name" value="Lambda_DNA-bd_dom_sf"/>
</dbReference>
<dbReference type="RefSeq" id="WP_236329003.1">
    <property type="nucleotide sequence ID" value="NZ_CAKMMG010000001.1"/>
</dbReference>
<dbReference type="PANTHER" id="PTHR35010">
    <property type="entry name" value="BLL4672 PROTEIN-RELATED"/>
    <property type="match status" value="1"/>
</dbReference>
<comment type="caution">
    <text evidence="2">The sequence shown here is derived from an EMBL/GenBank/DDBJ whole genome shotgun (WGS) entry which is preliminary data.</text>
</comment>
<dbReference type="EMBL" id="CAKMMG010000001">
    <property type="protein sequence ID" value="CAH1190672.1"/>
    <property type="molecule type" value="Genomic_DNA"/>
</dbReference>
<protein>
    <recommendedName>
        <fullName evidence="1">HTH cro/C1-type domain-containing protein</fullName>
    </recommendedName>
</protein>
<evidence type="ECO:0000313" key="2">
    <source>
        <dbReference type="EMBL" id="CAH1190672.1"/>
    </source>
</evidence>
<organism evidence="2 3">
    <name type="scientific">Paenibacillus auburnensis</name>
    <dbReference type="NCBI Taxonomy" id="2905649"/>
    <lineage>
        <taxon>Bacteria</taxon>
        <taxon>Bacillati</taxon>
        <taxon>Bacillota</taxon>
        <taxon>Bacilli</taxon>
        <taxon>Bacillales</taxon>
        <taxon>Paenibacillaceae</taxon>
        <taxon>Paenibacillus</taxon>
    </lineage>
</organism>
<proteinExistence type="predicted"/>
<evidence type="ECO:0000313" key="3">
    <source>
        <dbReference type="Proteomes" id="UP000838324"/>
    </source>
</evidence>
<dbReference type="SUPFAM" id="SSF47413">
    <property type="entry name" value="lambda repressor-like DNA-binding domains"/>
    <property type="match status" value="1"/>
</dbReference>
<dbReference type="Gene3D" id="3.30.450.180">
    <property type="match status" value="1"/>
</dbReference>
<feature type="domain" description="HTH cro/C1-type" evidence="1">
    <location>
        <begin position="39"/>
        <end position="86"/>
    </location>
</feature>